<dbReference type="AlphaFoldDB" id="A0AAV0QPZ3"/>
<dbReference type="PANTHER" id="PTHR12398">
    <property type="entry name" value="PROTEIN PHOSPHATASE INHIBITOR"/>
    <property type="match status" value="1"/>
</dbReference>
<dbReference type="Proteomes" id="UP001154282">
    <property type="component" value="Unassembled WGS sequence"/>
</dbReference>
<feature type="region of interest" description="Disordered" evidence="1">
    <location>
        <begin position="56"/>
        <end position="78"/>
    </location>
</feature>
<evidence type="ECO:0008006" key="4">
    <source>
        <dbReference type="Google" id="ProtNLM"/>
    </source>
</evidence>
<accession>A0AAV0QPZ3</accession>
<evidence type="ECO:0000313" key="2">
    <source>
        <dbReference type="EMBL" id="CAI0546921.1"/>
    </source>
</evidence>
<dbReference type="EMBL" id="CAMGYJ010000010">
    <property type="protein sequence ID" value="CAI0546921.1"/>
    <property type="molecule type" value="Genomic_DNA"/>
</dbReference>
<dbReference type="Pfam" id="PF04979">
    <property type="entry name" value="IPP-2"/>
    <property type="match status" value="1"/>
</dbReference>
<gene>
    <name evidence="2" type="ORF">LITE_LOCUS44158</name>
</gene>
<feature type="compositionally biased region" description="Acidic residues" evidence="1">
    <location>
        <begin position="113"/>
        <end position="128"/>
    </location>
</feature>
<feature type="compositionally biased region" description="Polar residues" evidence="1">
    <location>
        <begin position="199"/>
        <end position="213"/>
    </location>
</feature>
<organism evidence="2 3">
    <name type="scientific">Linum tenue</name>
    <dbReference type="NCBI Taxonomy" id="586396"/>
    <lineage>
        <taxon>Eukaryota</taxon>
        <taxon>Viridiplantae</taxon>
        <taxon>Streptophyta</taxon>
        <taxon>Embryophyta</taxon>
        <taxon>Tracheophyta</taxon>
        <taxon>Spermatophyta</taxon>
        <taxon>Magnoliopsida</taxon>
        <taxon>eudicotyledons</taxon>
        <taxon>Gunneridae</taxon>
        <taxon>Pentapetalae</taxon>
        <taxon>rosids</taxon>
        <taxon>fabids</taxon>
        <taxon>Malpighiales</taxon>
        <taxon>Linaceae</taxon>
        <taxon>Linum</taxon>
    </lineage>
</organism>
<feature type="region of interest" description="Disordered" evidence="1">
    <location>
        <begin position="151"/>
        <end position="213"/>
    </location>
</feature>
<dbReference type="GO" id="GO:0004864">
    <property type="term" value="F:protein phosphatase inhibitor activity"/>
    <property type="evidence" value="ECO:0007669"/>
    <property type="project" value="InterPro"/>
</dbReference>
<evidence type="ECO:0000256" key="1">
    <source>
        <dbReference type="SAM" id="MobiDB-lite"/>
    </source>
</evidence>
<protein>
    <recommendedName>
        <fullName evidence="4">Protein phosphatase inhibitor 2</fullName>
    </recommendedName>
</protein>
<feature type="region of interest" description="Disordered" evidence="1">
    <location>
        <begin position="92"/>
        <end position="130"/>
    </location>
</feature>
<keyword evidence="3" id="KW-1185">Reference proteome</keyword>
<feature type="compositionally biased region" description="Polar residues" evidence="1">
    <location>
        <begin position="177"/>
        <end position="186"/>
    </location>
</feature>
<dbReference type="PANTHER" id="PTHR12398:SF20">
    <property type="entry name" value="PROTEIN PHOSPHATASE 1 REGULATORY INHIBITOR SUBUNIT 2"/>
    <property type="match status" value="1"/>
</dbReference>
<comment type="caution">
    <text evidence="2">The sequence shown here is derived from an EMBL/GenBank/DDBJ whole genome shotgun (WGS) entry which is preliminary data.</text>
</comment>
<reference evidence="2" key="1">
    <citation type="submission" date="2022-08" db="EMBL/GenBank/DDBJ databases">
        <authorList>
            <person name="Gutierrez-Valencia J."/>
        </authorList>
    </citation>
    <scope>NUCLEOTIDE SEQUENCE</scope>
</reference>
<dbReference type="GO" id="GO:0009966">
    <property type="term" value="P:regulation of signal transduction"/>
    <property type="evidence" value="ECO:0007669"/>
    <property type="project" value="InterPro"/>
</dbReference>
<dbReference type="InterPro" id="IPR007062">
    <property type="entry name" value="PPI-2"/>
</dbReference>
<feature type="compositionally biased region" description="Low complexity" evidence="1">
    <location>
        <begin position="97"/>
        <end position="112"/>
    </location>
</feature>
<sequence length="213" mass="23877">MRKKKMKCESTVRCAIHLWKMTGSKGRVRWNEDNLGEIEANKPVRQKITEPKTPYHRMIDDDVDTGSLSPTKDSLDEPVDDVMHAEELRTALHTVASSSSGNSSRRSTGWTSSEDEGDLMEQDDEDSETDRKAYFRELRRAHYDEFRKVKELRRKGSFLEDEEAEENGHVKPKENNGGCSNSTSAVTAGVRDIDIQEDATASTSSHPAANGSS</sequence>
<evidence type="ECO:0000313" key="3">
    <source>
        <dbReference type="Proteomes" id="UP001154282"/>
    </source>
</evidence>
<name>A0AAV0QPZ3_9ROSI</name>
<proteinExistence type="predicted"/>